<evidence type="ECO:0000313" key="2">
    <source>
        <dbReference type="Proteomes" id="UP000744676"/>
    </source>
</evidence>
<dbReference type="Proteomes" id="UP000744676">
    <property type="component" value="Unassembled WGS sequence"/>
</dbReference>
<protein>
    <submittedName>
        <fullName evidence="1">Uncharacterized protein</fullName>
    </submittedName>
</protein>
<name>A0ACB6V2U5_9ASCO</name>
<accession>A0ACB6V2U5</accession>
<proteinExistence type="predicted"/>
<organism evidence="1 2">
    <name type="scientific">Geotrichum galactomycetum</name>
    <dbReference type="NCBI Taxonomy" id="27317"/>
    <lineage>
        <taxon>Eukaryota</taxon>
        <taxon>Fungi</taxon>
        <taxon>Dikarya</taxon>
        <taxon>Ascomycota</taxon>
        <taxon>Saccharomycotina</taxon>
        <taxon>Dipodascomycetes</taxon>
        <taxon>Dipodascales</taxon>
        <taxon>Dipodascaceae</taxon>
        <taxon>Geotrichum</taxon>
    </lineage>
</organism>
<keyword evidence="2" id="KW-1185">Reference proteome</keyword>
<reference evidence="1 2" key="1">
    <citation type="journal article" date="2020" name="Front. Microbiol.">
        <title>Phenotypic and Genetic Characterization of the Cheese Ripening Yeast Geotrichum candidum.</title>
        <authorList>
            <person name="Perkins V."/>
            <person name="Vignola S."/>
            <person name="Lessard M.H."/>
            <person name="Plante P.L."/>
            <person name="Corbeil J."/>
            <person name="Dugat-Bony E."/>
            <person name="Frenette M."/>
            <person name="Labrie S."/>
        </authorList>
    </citation>
    <scope>NUCLEOTIDE SEQUENCE [LARGE SCALE GENOMIC DNA]</scope>
    <source>
        <strain evidence="1 2">LMA-1147</strain>
    </source>
</reference>
<comment type="caution">
    <text evidence="1">The sequence shown here is derived from an EMBL/GenBank/DDBJ whole genome shotgun (WGS) entry which is preliminary data.</text>
</comment>
<sequence>MRKLWDGLTGPSGEFAQAVVSYNAAAFQQPLHEAFGRPASVLLPLMNEWAYNEPHPTVPTRVPVEAFAMGRLQVTLMFVPGSENVPDQYYPDSIADAVTQYTGHLEQAQSSGLITGKKFSGYLTQEGGGCRYWRRRWFELHGTTLVGHTDDTKKVRTIIDLTTSTLLAGSLDLDDDYDGCPFNKDKLFRLRVAAATKGALAESDDNKEIIQFVADDTLQRDAWVRALDAAISHSQALAGSWVSAVVEATATTATSR</sequence>
<evidence type="ECO:0000313" key="1">
    <source>
        <dbReference type="EMBL" id="KAF5096104.1"/>
    </source>
</evidence>
<gene>
    <name evidence="1" type="ORF">D0Z00_002894</name>
</gene>
<dbReference type="EMBL" id="QVQA01000100">
    <property type="protein sequence ID" value="KAF5096104.1"/>
    <property type="molecule type" value="Genomic_DNA"/>
</dbReference>